<keyword evidence="10 18" id="KW-1278">Translocase</keyword>
<comment type="function">
    <text evidence="18">Core subunit of the mitochondrial membrane respiratory chain NADH dehydrogenase (Complex I) which catalyzes electron transfer from NADH through the respiratory chain, using ubiquinone as an electron acceptor. Essential for the catalytic activity and assembly of complex I.</text>
</comment>
<dbReference type="InterPro" id="IPR003917">
    <property type="entry name" value="NADH_UbQ_OxRdtase_chain2"/>
</dbReference>
<comment type="similarity">
    <text evidence="3 18">Belongs to the complex I subunit 2 family.</text>
</comment>
<geneLocation type="mitochondrion" evidence="21"/>
<keyword evidence="9 18" id="KW-0999">Mitochondrion inner membrane</keyword>
<evidence type="ECO:0000256" key="6">
    <source>
        <dbReference type="ARBA" id="ARBA00022448"/>
    </source>
</evidence>
<feature type="transmembrane region" description="Helical" evidence="18">
    <location>
        <begin position="60"/>
        <end position="81"/>
    </location>
</feature>
<keyword evidence="15 18" id="KW-0496">Mitochondrion</keyword>
<dbReference type="GeneID" id="38948495"/>
<evidence type="ECO:0000256" key="1">
    <source>
        <dbReference type="ARBA" id="ARBA00003257"/>
    </source>
</evidence>
<comment type="catalytic activity">
    <reaction evidence="17 18">
        <text>a ubiquinone + NADH + 5 H(+)(in) = a ubiquinol + NAD(+) + 4 H(+)(out)</text>
        <dbReference type="Rhea" id="RHEA:29091"/>
        <dbReference type="Rhea" id="RHEA-COMP:9565"/>
        <dbReference type="Rhea" id="RHEA-COMP:9566"/>
        <dbReference type="ChEBI" id="CHEBI:15378"/>
        <dbReference type="ChEBI" id="CHEBI:16389"/>
        <dbReference type="ChEBI" id="CHEBI:17976"/>
        <dbReference type="ChEBI" id="CHEBI:57540"/>
        <dbReference type="ChEBI" id="CHEBI:57945"/>
        <dbReference type="EC" id="7.1.1.2"/>
    </reaction>
</comment>
<dbReference type="PANTHER" id="PTHR46552:SF1">
    <property type="entry name" value="NADH-UBIQUINONE OXIDOREDUCTASE CHAIN 2"/>
    <property type="match status" value="1"/>
</dbReference>
<protein>
    <recommendedName>
        <fullName evidence="5 18">NADH-ubiquinone oxidoreductase chain 2</fullName>
        <ecNumber evidence="4 18">7.1.1.2</ecNumber>
    </recommendedName>
</protein>
<comment type="subcellular location">
    <subcellularLocation>
        <location evidence="2 18">Mitochondrion inner membrane</location>
        <topology evidence="2 18">Multi-pass membrane protein</topology>
    </subcellularLocation>
</comment>
<keyword evidence="19" id="KW-0732">Signal</keyword>
<evidence type="ECO:0000313" key="21">
    <source>
        <dbReference type="EMBL" id="QAA12286.1"/>
    </source>
</evidence>
<feature type="signal peptide" evidence="19">
    <location>
        <begin position="1"/>
        <end position="24"/>
    </location>
</feature>
<feature type="transmembrane region" description="Helical" evidence="18">
    <location>
        <begin position="240"/>
        <end position="257"/>
    </location>
</feature>
<feature type="transmembrane region" description="Helical" evidence="18">
    <location>
        <begin position="199"/>
        <end position="219"/>
    </location>
</feature>
<feature type="transmembrane region" description="Helical" evidence="18">
    <location>
        <begin position="175"/>
        <end position="193"/>
    </location>
</feature>
<evidence type="ECO:0000256" key="11">
    <source>
        <dbReference type="ARBA" id="ARBA00022982"/>
    </source>
</evidence>
<name>A0A3R5QNC8_9NEOP</name>
<evidence type="ECO:0000256" key="7">
    <source>
        <dbReference type="ARBA" id="ARBA00022660"/>
    </source>
</evidence>
<evidence type="ECO:0000256" key="17">
    <source>
        <dbReference type="ARBA" id="ARBA00049551"/>
    </source>
</evidence>
<evidence type="ECO:0000256" key="19">
    <source>
        <dbReference type="SAM" id="SignalP"/>
    </source>
</evidence>
<feature type="transmembrane region" description="Helical" evidence="18">
    <location>
        <begin position="269"/>
        <end position="294"/>
    </location>
</feature>
<evidence type="ECO:0000256" key="16">
    <source>
        <dbReference type="ARBA" id="ARBA00023136"/>
    </source>
</evidence>
<evidence type="ECO:0000256" key="15">
    <source>
        <dbReference type="ARBA" id="ARBA00023128"/>
    </source>
</evidence>
<evidence type="ECO:0000256" key="4">
    <source>
        <dbReference type="ARBA" id="ARBA00012944"/>
    </source>
</evidence>
<feature type="domain" description="NADH:quinone oxidoreductase/Mrp antiporter transmembrane" evidence="20">
    <location>
        <begin position="24"/>
        <end position="285"/>
    </location>
</feature>
<dbReference type="InterPro" id="IPR050175">
    <property type="entry name" value="Complex_I_Subunit_2"/>
</dbReference>
<evidence type="ECO:0000256" key="12">
    <source>
        <dbReference type="ARBA" id="ARBA00022989"/>
    </source>
</evidence>
<accession>A0A3R5QNC8</accession>
<dbReference type="GO" id="GO:0008137">
    <property type="term" value="F:NADH dehydrogenase (ubiquinone) activity"/>
    <property type="evidence" value="ECO:0007669"/>
    <property type="project" value="UniProtKB-EC"/>
</dbReference>
<dbReference type="EMBL" id="MG886872">
    <property type="protein sequence ID" value="QAA12286.1"/>
    <property type="molecule type" value="Genomic_DNA"/>
</dbReference>
<evidence type="ECO:0000259" key="20">
    <source>
        <dbReference type="Pfam" id="PF00361"/>
    </source>
</evidence>
<evidence type="ECO:0000256" key="2">
    <source>
        <dbReference type="ARBA" id="ARBA00004448"/>
    </source>
</evidence>
<dbReference type="AlphaFoldDB" id="A0A3R5QNC8"/>
<keyword evidence="8 18" id="KW-0812">Transmembrane</keyword>
<dbReference type="PANTHER" id="PTHR46552">
    <property type="entry name" value="NADH-UBIQUINONE OXIDOREDUCTASE CHAIN 2"/>
    <property type="match status" value="1"/>
</dbReference>
<evidence type="ECO:0000256" key="9">
    <source>
        <dbReference type="ARBA" id="ARBA00022792"/>
    </source>
</evidence>
<reference evidence="21" key="1">
    <citation type="journal article" date="2018" name="Mitochondrial DNA Part B Resour">
        <title>The complete mitochondrial genome of the flea Ceratophyllus wui (Siphonaptera: Ceratophyllidae).</title>
        <authorList>
            <person name="Tan L."/>
            <person name="Guan X."/>
            <person name="Zhang L."/>
            <person name="Zhu F."/>
            <person name="Lei C."/>
        </authorList>
    </citation>
    <scope>NUCLEOTIDE SEQUENCE</scope>
</reference>
<feature type="transmembrane region" description="Helical" evidence="18">
    <location>
        <begin position="136"/>
        <end position="163"/>
    </location>
</feature>
<feature type="transmembrane region" description="Helical" evidence="18">
    <location>
        <begin position="93"/>
        <end position="116"/>
    </location>
</feature>
<feature type="transmembrane region" description="Helical" evidence="18">
    <location>
        <begin position="315"/>
        <end position="336"/>
    </location>
</feature>
<keyword evidence="16 18" id="KW-0472">Membrane</keyword>
<evidence type="ECO:0000256" key="5">
    <source>
        <dbReference type="ARBA" id="ARBA00021008"/>
    </source>
</evidence>
<dbReference type="PRINTS" id="PR01436">
    <property type="entry name" value="NADHDHGNASE2"/>
</dbReference>
<organism evidence="21">
    <name type="scientific">Ceratophyllus wui</name>
    <dbReference type="NCBI Taxonomy" id="2505953"/>
    <lineage>
        <taxon>Eukaryota</taxon>
        <taxon>Metazoa</taxon>
        <taxon>Ecdysozoa</taxon>
        <taxon>Arthropoda</taxon>
        <taxon>Hexapoda</taxon>
        <taxon>Insecta</taxon>
        <taxon>Pterygota</taxon>
        <taxon>Neoptera</taxon>
        <taxon>Endopterygota</taxon>
        <taxon>Siphonaptera</taxon>
        <taxon>Ceratophyllidae</taxon>
        <taxon>Ceratophyllus</taxon>
    </lineage>
</organism>
<evidence type="ECO:0000256" key="3">
    <source>
        <dbReference type="ARBA" id="ARBA00007012"/>
    </source>
</evidence>
<evidence type="ECO:0000256" key="18">
    <source>
        <dbReference type="RuleBase" id="RU003403"/>
    </source>
</evidence>
<dbReference type="CTD" id="4536"/>
<evidence type="ECO:0000256" key="13">
    <source>
        <dbReference type="ARBA" id="ARBA00023027"/>
    </source>
</evidence>
<keyword evidence="6" id="KW-0813">Transport</keyword>
<evidence type="ECO:0000256" key="14">
    <source>
        <dbReference type="ARBA" id="ARBA00023075"/>
    </source>
</evidence>
<dbReference type="InterPro" id="IPR001750">
    <property type="entry name" value="ND/Mrp_TM"/>
</dbReference>
<keyword evidence="14 18" id="KW-0830">Ubiquinone</keyword>
<evidence type="ECO:0000256" key="10">
    <source>
        <dbReference type="ARBA" id="ARBA00022967"/>
    </source>
</evidence>
<keyword evidence="12 18" id="KW-1133">Transmembrane helix</keyword>
<proteinExistence type="inferred from homology"/>
<gene>
    <name evidence="21" type="primary">ND2</name>
</gene>
<dbReference type="GO" id="GO:0006120">
    <property type="term" value="P:mitochondrial electron transport, NADH to ubiquinone"/>
    <property type="evidence" value="ECO:0007669"/>
    <property type="project" value="InterPro"/>
</dbReference>
<sequence length="337" mass="39278">MFNSMSKLLFIFLLILSTFICISANSWLGAWIGLEMNLLSFIPLMNDNKNSLSNEASLKYFLTQALGSIFLLFSICINFINLNYFSMIFFNNIYLLMINSSLLLKIGAAPFHFWFPSILNSMNWMNSMLLMTWQKINPFICLSYCFNMKFIVMISLLSIMVGSLGGLNSTSMRKIMAFSSISHIGWMLMGILISDSIFLFYFLFYSFISISLIISFNYLKLFYMNQLLSNSLLSKTKFSIFITLLSMGGLPPFLGFLPKWVMIESLIKMNLLIVSLIMVMMTMITLYFYLRLAFSSMMFNNFPMYWKYLDKKTPIKIFILNYFSMMFFPIFIALFMI</sequence>
<dbReference type="RefSeq" id="YP_009551271.1">
    <property type="nucleotide sequence ID" value="NC_040301.1"/>
</dbReference>
<keyword evidence="13 18" id="KW-0520">NAD</keyword>
<keyword evidence="7 18" id="KW-0679">Respiratory chain</keyword>
<dbReference type="Pfam" id="PF00361">
    <property type="entry name" value="Proton_antipo_M"/>
    <property type="match status" value="1"/>
</dbReference>
<dbReference type="EC" id="7.1.1.2" evidence="4 18"/>
<evidence type="ECO:0000256" key="8">
    <source>
        <dbReference type="ARBA" id="ARBA00022692"/>
    </source>
</evidence>
<dbReference type="GO" id="GO:0005743">
    <property type="term" value="C:mitochondrial inner membrane"/>
    <property type="evidence" value="ECO:0007669"/>
    <property type="project" value="UniProtKB-SubCell"/>
</dbReference>
<keyword evidence="11 18" id="KW-0249">Electron transport</keyword>
<feature type="chain" id="PRO_5018579904" description="NADH-ubiquinone oxidoreductase chain 2" evidence="19">
    <location>
        <begin position="25"/>
        <end position="337"/>
    </location>
</feature>
<comment type="function">
    <text evidence="1">Core subunit of the mitochondrial membrane respiratory chain NADH dehydrogenase (Complex I) that is believed to belong to the minimal assembly required for catalysis. Complex I functions in the transfer of electrons from NADH to the respiratory chain. The immediate electron acceptor for the enzyme is believed to be ubiquinone.</text>
</comment>